<name>A0A0N8H5H9_9HYPO</name>
<gene>
    <name evidence="2" type="ORF">AK830_g10359</name>
</gene>
<dbReference type="AlphaFoldDB" id="A0A0N8H5H9"/>
<dbReference type="EMBL" id="LKCW01000213">
    <property type="protein sequence ID" value="KPM36220.1"/>
    <property type="molecule type" value="Genomic_DNA"/>
</dbReference>
<proteinExistence type="predicted"/>
<accession>A0A0N8H5H9</accession>
<protein>
    <submittedName>
        <fullName evidence="2">Uncharacterized protein</fullName>
    </submittedName>
</protein>
<feature type="region of interest" description="Disordered" evidence="1">
    <location>
        <begin position="121"/>
        <end position="157"/>
    </location>
</feature>
<evidence type="ECO:0000313" key="2">
    <source>
        <dbReference type="EMBL" id="KPM36220.1"/>
    </source>
</evidence>
<reference evidence="2 3" key="1">
    <citation type="submission" date="2015-09" db="EMBL/GenBank/DDBJ databases">
        <title>Draft genome of a European isolate of the apple canker pathogen Neonectria ditissima.</title>
        <authorList>
            <person name="Gomez-Cortecero A."/>
            <person name="Harrison R.J."/>
            <person name="Armitage A.D."/>
        </authorList>
    </citation>
    <scope>NUCLEOTIDE SEQUENCE [LARGE SCALE GENOMIC DNA]</scope>
    <source>
        <strain evidence="2 3">R09/05</strain>
    </source>
</reference>
<feature type="compositionally biased region" description="Pro residues" evidence="1">
    <location>
        <begin position="121"/>
        <end position="131"/>
    </location>
</feature>
<feature type="compositionally biased region" description="Acidic residues" evidence="1">
    <location>
        <begin position="135"/>
        <end position="147"/>
    </location>
</feature>
<sequence length="590" mass="63203">MLNHKYISARRLAAYLLLWNGPEVAARPNPLQQRDAASEATASETVEPVTSITSVDGNLITAIYTPTSISITGLVPPITSATTVTTTDSAGETIAVAVAAGAGVVAAGALAGWLFKPVAGAPPAPTTPPPYSTEAQDEEPPATDPPDDPVTTTEAAACPFPTKGSSIAFSPAGEQPAWTAEIPSQTDSSYTAKCTPSGDNGQLFRGIDPGFIKELSVVFCKNDLSKDFTQSIGKDDLPDDSSWKRDDGPEEDVKFTFDFKNQADGCADYCEKAYSSLVSRCQYNSHYLYGGGSLEQGCGTYALEVDAEPITKLTCTGDNGDALRNYMYRDAALEAIDNFCTAQDGRVVKQNDDSTFIKETTFSISYASPCGGSGEYKVEKDLCVKYLRRAVDDCDTNTIVYKHGGGLEDEDNCGLFELHPKGYDLVSCYPDNAEQGYITAGDHASVTSDMARDAINAFCDRSGDGQQYTLDPAVQPDTGSFIQDTCKEEGMASCGYQYLNDGTRVKDGKSGDIFIRLEAFHFNPNDALECGPDQVYEVHGDRCKKMLNKLIGDGSVSTCVGDDKSKLDLGTFVESGDKGCVTWNMWAINI</sequence>
<comment type="caution">
    <text evidence="2">The sequence shown here is derived from an EMBL/GenBank/DDBJ whole genome shotgun (WGS) entry which is preliminary data.</text>
</comment>
<dbReference type="OrthoDB" id="4745078at2759"/>
<organism evidence="2 3">
    <name type="scientific">Neonectria ditissima</name>
    <dbReference type="NCBI Taxonomy" id="78410"/>
    <lineage>
        <taxon>Eukaryota</taxon>
        <taxon>Fungi</taxon>
        <taxon>Dikarya</taxon>
        <taxon>Ascomycota</taxon>
        <taxon>Pezizomycotina</taxon>
        <taxon>Sordariomycetes</taxon>
        <taxon>Hypocreomycetidae</taxon>
        <taxon>Hypocreales</taxon>
        <taxon>Nectriaceae</taxon>
        <taxon>Neonectria</taxon>
    </lineage>
</organism>
<dbReference type="Proteomes" id="UP000050424">
    <property type="component" value="Unassembled WGS sequence"/>
</dbReference>
<keyword evidence="3" id="KW-1185">Reference proteome</keyword>
<evidence type="ECO:0000313" key="3">
    <source>
        <dbReference type="Proteomes" id="UP000050424"/>
    </source>
</evidence>
<evidence type="ECO:0000256" key="1">
    <source>
        <dbReference type="SAM" id="MobiDB-lite"/>
    </source>
</evidence>